<proteinExistence type="predicted"/>
<dbReference type="Proteomes" id="UP000228934">
    <property type="component" value="Unassembled WGS sequence"/>
</dbReference>
<accession>A0A2G9S8G3</accession>
<gene>
    <name evidence="1" type="ORF">AB205_0168850</name>
</gene>
<dbReference type="EMBL" id="KV925775">
    <property type="protein sequence ID" value="PIO36469.1"/>
    <property type="molecule type" value="Genomic_DNA"/>
</dbReference>
<evidence type="ECO:0000313" key="1">
    <source>
        <dbReference type="EMBL" id="PIO36469.1"/>
    </source>
</evidence>
<keyword evidence="2" id="KW-1185">Reference proteome</keyword>
<sequence length="42" mass="4724">MIHSLADCLLTFAVRAFCDFLYLCSASILCIYTQHQSNSLLP</sequence>
<organism evidence="1 2">
    <name type="scientific">Aquarana catesbeiana</name>
    <name type="common">American bullfrog</name>
    <name type="synonym">Rana catesbeiana</name>
    <dbReference type="NCBI Taxonomy" id="8400"/>
    <lineage>
        <taxon>Eukaryota</taxon>
        <taxon>Metazoa</taxon>
        <taxon>Chordata</taxon>
        <taxon>Craniata</taxon>
        <taxon>Vertebrata</taxon>
        <taxon>Euteleostomi</taxon>
        <taxon>Amphibia</taxon>
        <taxon>Batrachia</taxon>
        <taxon>Anura</taxon>
        <taxon>Neobatrachia</taxon>
        <taxon>Ranoidea</taxon>
        <taxon>Ranidae</taxon>
        <taxon>Aquarana</taxon>
    </lineage>
</organism>
<dbReference type="AlphaFoldDB" id="A0A2G9S8G3"/>
<reference evidence="2" key="1">
    <citation type="journal article" date="2017" name="Nat. Commun.">
        <title>The North American bullfrog draft genome provides insight into hormonal regulation of long noncoding RNA.</title>
        <authorList>
            <person name="Hammond S.A."/>
            <person name="Warren R.L."/>
            <person name="Vandervalk B.P."/>
            <person name="Kucuk E."/>
            <person name="Khan H."/>
            <person name="Gibb E.A."/>
            <person name="Pandoh P."/>
            <person name="Kirk H."/>
            <person name="Zhao Y."/>
            <person name="Jones M."/>
            <person name="Mungall A.J."/>
            <person name="Coope R."/>
            <person name="Pleasance S."/>
            <person name="Moore R.A."/>
            <person name="Holt R.A."/>
            <person name="Round J.M."/>
            <person name="Ohora S."/>
            <person name="Walle B.V."/>
            <person name="Veldhoen N."/>
            <person name="Helbing C.C."/>
            <person name="Birol I."/>
        </authorList>
    </citation>
    <scope>NUCLEOTIDE SEQUENCE [LARGE SCALE GENOMIC DNA]</scope>
</reference>
<evidence type="ECO:0000313" key="2">
    <source>
        <dbReference type="Proteomes" id="UP000228934"/>
    </source>
</evidence>
<protein>
    <submittedName>
        <fullName evidence="1">Uncharacterized protein</fullName>
    </submittedName>
</protein>
<name>A0A2G9S8G3_AQUCT</name>